<protein>
    <submittedName>
        <fullName evidence="2">Uncharacterized protein</fullName>
    </submittedName>
</protein>
<gene>
    <name evidence="2" type="ORF">HJG63_009921</name>
</gene>
<proteinExistence type="predicted"/>
<sequence length="206" mass="22800">MSAPELTGNRSATLLRRIHQDPRLFSVCALLLCLSSPRFLLQNKCFPLLFSLAGYRSSMIPASSDIVQLLSCLATETHCDVGGRAPASVPALNRHTPCLSCYRLPHIRHGPAACQVPRENCFRHSSSPLRKVQVRPSPLRVRKRGPEEVLETAQGHSSGNRNQRFLFWVRSPDCGAQASKTCPYLPHPPARDPEITENPTVVTVKC</sequence>
<evidence type="ECO:0000313" key="3">
    <source>
        <dbReference type="Proteomes" id="UP000593571"/>
    </source>
</evidence>
<keyword evidence="3" id="KW-1185">Reference proteome</keyword>
<reference evidence="2 3" key="1">
    <citation type="journal article" date="2020" name="Nature">
        <title>Six reference-quality genomes reveal evolution of bat adaptations.</title>
        <authorList>
            <person name="Jebb D."/>
            <person name="Huang Z."/>
            <person name="Pippel M."/>
            <person name="Hughes G.M."/>
            <person name="Lavrichenko K."/>
            <person name="Devanna P."/>
            <person name="Winkler S."/>
            <person name="Jermiin L.S."/>
            <person name="Skirmuntt E.C."/>
            <person name="Katzourakis A."/>
            <person name="Burkitt-Gray L."/>
            <person name="Ray D.A."/>
            <person name="Sullivan K.A.M."/>
            <person name="Roscito J.G."/>
            <person name="Kirilenko B.M."/>
            <person name="Davalos L.M."/>
            <person name="Corthals A.P."/>
            <person name="Power M.L."/>
            <person name="Jones G."/>
            <person name="Ransome R.D."/>
            <person name="Dechmann D.K.N."/>
            <person name="Locatelli A.G."/>
            <person name="Puechmaille S.J."/>
            <person name="Fedrigo O."/>
            <person name="Jarvis E.D."/>
            <person name="Hiller M."/>
            <person name="Vernes S.C."/>
            <person name="Myers E.W."/>
            <person name="Teeling E.C."/>
        </authorList>
    </citation>
    <scope>NUCLEOTIDE SEQUENCE [LARGE SCALE GENOMIC DNA]</scope>
    <source>
        <strain evidence="2">MRouAeg1</strain>
        <tissue evidence="2">Muscle</tissue>
    </source>
</reference>
<name>A0A7J8B9H6_ROUAE</name>
<dbReference type="AlphaFoldDB" id="A0A7J8B9H6"/>
<comment type="caution">
    <text evidence="2">The sequence shown here is derived from an EMBL/GenBank/DDBJ whole genome shotgun (WGS) entry which is preliminary data.</text>
</comment>
<organism evidence="2 3">
    <name type="scientific">Rousettus aegyptiacus</name>
    <name type="common">Egyptian fruit bat</name>
    <name type="synonym">Pteropus aegyptiacus</name>
    <dbReference type="NCBI Taxonomy" id="9407"/>
    <lineage>
        <taxon>Eukaryota</taxon>
        <taxon>Metazoa</taxon>
        <taxon>Chordata</taxon>
        <taxon>Craniata</taxon>
        <taxon>Vertebrata</taxon>
        <taxon>Euteleostomi</taxon>
        <taxon>Mammalia</taxon>
        <taxon>Eutheria</taxon>
        <taxon>Laurasiatheria</taxon>
        <taxon>Chiroptera</taxon>
        <taxon>Yinpterochiroptera</taxon>
        <taxon>Pteropodoidea</taxon>
        <taxon>Pteropodidae</taxon>
        <taxon>Rousettinae</taxon>
        <taxon>Rousettus</taxon>
    </lineage>
</organism>
<dbReference type="Proteomes" id="UP000593571">
    <property type="component" value="Unassembled WGS sequence"/>
</dbReference>
<dbReference type="EMBL" id="JACASE010000018">
    <property type="protein sequence ID" value="KAF6395358.1"/>
    <property type="molecule type" value="Genomic_DNA"/>
</dbReference>
<evidence type="ECO:0000256" key="1">
    <source>
        <dbReference type="SAM" id="MobiDB-lite"/>
    </source>
</evidence>
<accession>A0A7J8B9H6</accession>
<feature type="region of interest" description="Disordered" evidence="1">
    <location>
        <begin position="136"/>
        <end position="158"/>
    </location>
</feature>
<evidence type="ECO:0000313" key="2">
    <source>
        <dbReference type="EMBL" id="KAF6395358.1"/>
    </source>
</evidence>